<feature type="domain" description="VTT" evidence="2">
    <location>
        <begin position="34"/>
        <end position="158"/>
    </location>
</feature>
<feature type="transmembrane region" description="Helical" evidence="1">
    <location>
        <begin position="12"/>
        <end position="33"/>
    </location>
</feature>
<dbReference type="PANTHER" id="PTHR42709:SF2">
    <property type="entry name" value="INNER MEMBRANE PROTEIN YOHD"/>
    <property type="match status" value="1"/>
</dbReference>
<dbReference type="InterPro" id="IPR051311">
    <property type="entry name" value="DedA_domain"/>
</dbReference>
<gene>
    <name evidence="3" type="ORF">UW74_C0037G0009</name>
</gene>
<comment type="caution">
    <text evidence="3">The sequence shown here is derived from an EMBL/GenBank/DDBJ whole genome shotgun (WGS) entry which is preliminary data.</text>
</comment>
<keyword evidence="1" id="KW-0812">Transmembrane</keyword>
<keyword evidence="1" id="KW-1133">Transmembrane helix</keyword>
<protein>
    <recommendedName>
        <fullName evidence="2">VTT domain-containing protein</fullName>
    </recommendedName>
</protein>
<name>A0A0G1K216_9BACT</name>
<evidence type="ECO:0000313" key="3">
    <source>
        <dbReference type="EMBL" id="KKT77625.1"/>
    </source>
</evidence>
<evidence type="ECO:0000313" key="4">
    <source>
        <dbReference type="Proteomes" id="UP000034889"/>
    </source>
</evidence>
<dbReference type="InterPro" id="IPR032816">
    <property type="entry name" value="VTT_dom"/>
</dbReference>
<accession>A0A0G1K216</accession>
<sequence>MDFLFDAFLSFLLVYKYAALFAITFVAALILPLPASTTIVAANVFAFQGYLNFPAVFGAALLGNIAGDNLGYFISRKYGEKFLRLIGFNKILNSAAFATLKTYIDTNCSSLIYFSRFMTSVGPSVNILAGLAAVPYGKYLLYEIFGEISYILLYSAVGFYLGSQWEYSVYFLTTAGVFMTSLGLLFFLVRARFLRI</sequence>
<dbReference type="AlphaFoldDB" id="A0A0G1K216"/>
<feature type="transmembrane region" description="Helical" evidence="1">
    <location>
        <begin position="140"/>
        <end position="161"/>
    </location>
</feature>
<organism evidence="3 4">
    <name type="scientific">Candidatus Giovannonibacteria bacterium GW2011_GWC2_44_8</name>
    <dbReference type="NCBI Taxonomy" id="1618657"/>
    <lineage>
        <taxon>Bacteria</taxon>
        <taxon>Candidatus Giovannoniibacteriota</taxon>
    </lineage>
</organism>
<dbReference type="EMBL" id="LCJM01000037">
    <property type="protein sequence ID" value="KKT77625.1"/>
    <property type="molecule type" value="Genomic_DNA"/>
</dbReference>
<dbReference type="GO" id="GO:0005886">
    <property type="term" value="C:plasma membrane"/>
    <property type="evidence" value="ECO:0007669"/>
    <property type="project" value="TreeGrafter"/>
</dbReference>
<dbReference type="Proteomes" id="UP000034889">
    <property type="component" value="Unassembled WGS sequence"/>
</dbReference>
<feature type="transmembrane region" description="Helical" evidence="1">
    <location>
        <begin position="39"/>
        <end position="62"/>
    </location>
</feature>
<proteinExistence type="predicted"/>
<dbReference type="PANTHER" id="PTHR42709">
    <property type="entry name" value="ALKALINE PHOSPHATASE LIKE PROTEIN"/>
    <property type="match status" value="1"/>
</dbReference>
<reference evidence="3 4" key="1">
    <citation type="journal article" date="2015" name="Nature">
        <title>rRNA introns, odd ribosomes, and small enigmatic genomes across a large radiation of phyla.</title>
        <authorList>
            <person name="Brown C.T."/>
            <person name="Hug L.A."/>
            <person name="Thomas B.C."/>
            <person name="Sharon I."/>
            <person name="Castelle C.J."/>
            <person name="Singh A."/>
            <person name="Wilkins M.J."/>
            <person name="Williams K.H."/>
            <person name="Banfield J.F."/>
        </authorList>
    </citation>
    <scope>NUCLEOTIDE SEQUENCE [LARGE SCALE GENOMIC DNA]</scope>
</reference>
<evidence type="ECO:0000256" key="1">
    <source>
        <dbReference type="SAM" id="Phobius"/>
    </source>
</evidence>
<evidence type="ECO:0000259" key="2">
    <source>
        <dbReference type="Pfam" id="PF09335"/>
    </source>
</evidence>
<keyword evidence="1" id="KW-0472">Membrane</keyword>
<feature type="transmembrane region" description="Helical" evidence="1">
    <location>
        <begin position="167"/>
        <end position="189"/>
    </location>
</feature>
<dbReference type="Pfam" id="PF09335">
    <property type="entry name" value="VTT_dom"/>
    <property type="match status" value="1"/>
</dbReference>